<keyword evidence="2" id="KW-1185">Reference proteome</keyword>
<dbReference type="RefSeq" id="WP_135764544.1">
    <property type="nucleotide sequence ID" value="NZ_RQHV01000050.1"/>
</dbReference>
<accession>A0A4R9LPU4</accession>
<reference evidence="1" key="1">
    <citation type="journal article" date="2019" name="PLoS Negl. Trop. Dis.">
        <title>Revisiting the worldwide diversity of Leptospira species in the environment.</title>
        <authorList>
            <person name="Vincent A.T."/>
            <person name="Schiettekatte O."/>
            <person name="Bourhy P."/>
            <person name="Veyrier F.J."/>
            <person name="Picardeau M."/>
        </authorList>
    </citation>
    <scope>NUCLEOTIDE SEQUENCE [LARGE SCALE GENOMIC DNA]</scope>
    <source>
        <strain evidence="1">201400974</strain>
    </source>
</reference>
<evidence type="ECO:0000313" key="2">
    <source>
        <dbReference type="Proteomes" id="UP000298264"/>
    </source>
</evidence>
<proteinExistence type="predicted"/>
<protein>
    <submittedName>
        <fullName evidence="1">Transcriptional regulator</fullName>
    </submittedName>
</protein>
<name>A0A4R9LPU4_9LEPT</name>
<comment type="caution">
    <text evidence="1">The sequence shown here is derived from an EMBL/GenBank/DDBJ whole genome shotgun (WGS) entry which is preliminary data.</text>
</comment>
<sequence>MDKFNLEKDINVLCVTATSFPDGVIEAHNKLHSLISPSKERRYFGISRPNKDEIVYKAAAEEMEEGEADKLSCERFVIKKGEFICLTIKDFMEDVQGIENAFRKLISRDDIDPNGYCLEWYLNEKDVKCMVGLKS</sequence>
<dbReference type="OrthoDB" id="328886at2"/>
<dbReference type="EMBL" id="RQHV01000050">
    <property type="protein sequence ID" value="TGN09693.1"/>
    <property type="molecule type" value="Genomic_DNA"/>
</dbReference>
<organism evidence="1 2">
    <name type="scientific">Leptospira ilyithenensis</name>
    <dbReference type="NCBI Taxonomy" id="2484901"/>
    <lineage>
        <taxon>Bacteria</taxon>
        <taxon>Pseudomonadati</taxon>
        <taxon>Spirochaetota</taxon>
        <taxon>Spirochaetia</taxon>
        <taxon>Leptospirales</taxon>
        <taxon>Leptospiraceae</taxon>
        <taxon>Leptospira</taxon>
    </lineage>
</organism>
<dbReference type="AlphaFoldDB" id="A0A4R9LPU4"/>
<dbReference type="Proteomes" id="UP000298264">
    <property type="component" value="Unassembled WGS sequence"/>
</dbReference>
<gene>
    <name evidence="1" type="ORF">EHS11_11435</name>
</gene>
<evidence type="ECO:0000313" key="1">
    <source>
        <dbReference type="EMBL" id="TGN09693.1"/>
    </source>
</evidence>